<name>A0AAN9K3G6_CLITE</name>
<comment type="caution">
    <text evidence="1">The sequence shown here is derived from an EMBL/GenBank/DDBJ whole genome shotgun (WGS) entry which is preliminary data.</text>
</comment>
<accession>A0AAN9K3G6</accession>
<evidence type="ECO:0000313" key="2">
    <source>
        <dbReference type="Proteomes" id="UP001359559"/>
    </source>
</evidence>
<protein>
    <submittedName>
        <fullName evidence="1">Uncharacterized protein</fullName>
    </submittedName>
</protein>
<keyword evidence="2" id="KW-1185">Reference proteome</keyword>
<dbReference type="EMBL" id="JAYKXN010000002">
    <property type="protein sequence ID" value="KAK7309193.1"/>
    <property type="molecule type" value="Genomic_DNA"/>
</dbReference>
<sequence>MVFPSFVGFGQWTKLVQGTMVKAKCKSELSTHMYLHWGTYGYIGQWTKEARTERASIGNHHSHTQCSQGTMSTVSALSVSMLLGVRHTRKEAEKVLNQRRVSIPTLVLENSKSKIEPQCSHTTRQRAYAAMKHHHMLKVKIHEEECLKVKMERSLNNLWARDRIDYAMVREPRLVRPQPYQPHVPTMSNVMSELQAIKRMQLGTYDMVMNHGILLRRMATVLNLDSTTGIMVPTKRD</sequence>
<gene>
    <name evidence="1" type="ORF">RJT34_05732</name>
</gene>
<evidence type="ECO:0000313" key="1">
    <source>
        <dbReference type="EMBL" id="KAK7309193.1"/>
    </source>
</evidence>
<dbReference type="AlphaFoldDB" id="A0AAN9K3G6"/>
<reference evidence="1 2" key="1">
    <citation type="submission" date="2024-01" db="EMBL/GenBank/DDBJ databases">
        <title>The genomes of 5 underutilized Papilionoideae crops provide insights into root nodulation and disease resistance.</title>
        <authorList>
            <person name="Yuan L."/>
        </authorList>
    </citation>
    <scope>NUCLEOTIDE SEQUENCE [LARGE SCALE GENOMIC DNA]</scope>
    <source>
        <strain evidence="1">LY-2023</strain>
        <tissue evidence="1">Leaf</tissue>
    </source>
</reference>
<organism evidence="1 2">
    <name type="scientific">Clitoria ternatea</name>
    <name type="common">Butterfly pea</name>
    <dbReference type="NCBI Taxonomy" id="43366"/>
    <lineage>
        <taxon>Eukaryota</taxon>
        <taxon>Viridiplantae</taxon>
        <taxon>Streptophyta</taxon>
        <taxon>Embryophyta</taxon>
        <taxon>Tracheophyta</taxon>
        <taxon>Spermatophyta</taxon>
        <taxon>Magnoliopsida</taxon>
        <taxon>eudicotyledons</taxon>
        <taxon>Gunneridae</taxon>
        <taxon>Pentapetalae</taxon>
        <taxon>rosids</taxon>
        <taxon>fabids</taxon>
        <taxon>Fabales</taxon>
        <taxon>Fabaceae</taxon>
        <taxon>Papilionoideae</taxon>
        <taxon>50 kb inversion clade</taxon>
        <taxon>NPAAA clade</taxon>
        <taxon>indigoferoid/millettioid clade</taxon>
        <taxon>Phaseoleae</taxon>
        <taxon>Clitoria</taxon>
    </lineage>
</organism>
<dbReference type="Proteomes" id="UP001359559">
    <property type="component" value="Unassembled WGS sequence"/>
</dbReference>
<proteinExistence type="predicted"/>